<dbReference type="SFLD" id="SFLDS00019">
    <property type="entry name" value="Glutathione_Transferase_(cytos"/>
    <property type="match status" value="1"/>
</dbReference>
<reference evidence="3 4" key="1">
    <citation type="submission" date="2020-05" db="EMBL/GenBank/DDBJ databases">
        <title>Thiomicrorhabdus sediminis sp.nov. and Thiomicrorhabdus xiamenensis sp.nov., novel sulfur-oxidizing bacteria isolated from coastal sediment.</title>
        <authorList>
            <person name="Liu X."/>
        </authorList>
    </citation>
    <scope>NUCLEOTIDE SEQUENCE [LARGE SCALE GENOMIC DNA]</scope>
    <source>
        <strain evidence="3 4">G2</strain>
    </source>
</reference>
<dbReference type="PROSITE" id="PS50404">
    <property type="entry name" value="GST_NTER"/>
    <property type="match status" value="1"/>
</dbReference>
<dbReference type="PROSITE" id="PS50405">
    <property type="entry name" value="GST_CTER"/>
    <property type="match status" value="1"/>
</dbReference>
<dbReference type="Gene3D" id="1.20.1050.10">
    <property type="match status" value="1"/>
</dbReference>
<proteinExistence type="predicted"/>
<dbReference type="SUPFAM" id="SSF47616">
    <property type="entry name" value="GST C-terminal domain-like"/>
    <property type="match status" value="1"/>
</dbReference>
<dbReference type="InterPro" id="IPR036282">
    <property type="entry name" value="Glutathione-S-Trfase_C_sf"/>
</dbReference>
<sequence>MYVESDQNTFPVLYSYRRCPYAMRARLALYFSGIQVEQREIVFWDKPDEMLAASAKGTVPVLLLPDGEVLEESWDIMCWALKDKQGKSPLYPQDAQQRQLLDQLIAENDADFKQHLDDYKYPELCQKHYPELSAEEGHFKARAQGEVTLQKLERRLSQSAYLLGAALSVADLAIFPFVRQFAHVDKIWWQRADYPNLKAWLDKQLSSGYFAAVMKNRPVWEAGHLPLWVDEPELKRKDQLRAKAEGKRIPR</sequence>
<dbReference type="PANTHER" id="PTHR43968:SF6">
    <property type="entry name" value="GLUTATHIONE S-TRANSFERASE OMEGA"/>
    <property type="match status" value="1"/>
</dbReference>
<organism evidence="3 4">
    <name type="scientific">Thiomicrorhabdus xiamenensis</name>
    <dbReference type="NCBI Taxonomy" id="2739063"/>
    <lineage>
        <taxon>Bacteria</taxon>
        <taxon>Pseudomonadati</taxon>
        <taxon>Pseudomonadota</taxon>
        <taxon>Gammaproteobacteria</taxon>
        <taxon>Thiotrichales</taxon>
        <taxon>Piscirickettsiaceae</taxon>
        <taxon>Thiomicrorhabdus</taxon>
    </lineage>
</organism>
<name>A0A7D4NPJ9_9GAMM</name>
<dbReference type="CDD" id="cd03060">
    <property type="entry name" value="GST_N_Omega_like"/>
    <property type="match status" value="1"/>
</dbReference>
<dbReference type="InterPro" id="IPR010987">
    <property type="entry name" value="Glutathione-S-Trfase_C-like"/>
</dbReference>
<evidence type="ECO:0000313" key="3">
    <source>
        <dbReference type="EMBL" id="QKI88471.1"/>
    </source>
</evidence>
<gene>
    <name evidence="3" type="ORF">HQN79_02210</name>
</gene>
<evidence type="ECO:0000259" key="2">
    <source>
        <dbReference type="PROSITE" id="PS50405"/>
    </source>
</evidence>
<dbReference type="Pfam" id="PF13417">
    <property type="entry name" value="GST_N_3"/>
    <property type="match status" value="1"/>
</dbReference>
<feature type="domain" description="GST N-terminal" evidence="1">
    <location>
        <begin position="9"/>
        <end position="88"/>
    </location>
</feature>
<feature type="domain" description="GST C-terminal" evidence="2">
    <location>
        <begin position="94"/>
        <end position="222"/>
    </location>
</feature>
<evidence type="ECO:0000313" key="4">
    <source>
        <dbReference type="Proteomes" id="UP000504724"/>
    </source>
</evidence>
<dbReference type="InterPro" id="IPR050983">
    <property type="entry name" value="GST_Omega/HSP26"/>
</dbReference>
<dbReference type="Pfam" id="PF13410">
    <property type="entry name" value="GST_C_2"/>
    <property type="match status" value="1"/>
</dbReference>
<accession>A0A7D4NPJ9</accession>
<dbReference type="AlphaFoldDB" id="A0A7D4NPJ9"/>
<keyword evidence="4" id="KW-1185">Reference proteome</keyword>
<dbReference type="PANTHER" id="PTHR43968">
    <property type="match status" value="1"/>
</dbReference>
<dbReference type="KEGG" id="txa:HQN79_02210"/>
<dbReference type="Proteomes" id="UP000504724">
    <property type="component" value="Chromosome"/>
</dbReference>
<dbReference type="RefSeq" id="WP_173284069.1">
    <property type="nucleotide sequence ID" value="NZ_CP054020.1"/>
</dbReference>
<dbReference type="CDD" id="cd03196">
    <property type="entry name" value="GST_C_5"/>
    <property type="match status" value="1"/>
</dbReference>
<protein>
    <submittedName>
        <fullName evidence="3">Glutathione S-transferase</fullName>
    </submittedName>
</protein>
<dbReference type="SUPFAM" id="SSF52833">
    <property type="entry name" value="Thioredoxin-like"/>
    <property type="match status" value="1"/>
</dbReference>
<dbReference type="InterPro" id="IPR004045">
    <property type="entry name" value="Glutathione_S-Trfase_N"/>
</dbReference>
<dbReference type="GO" id="GO:0016740">
    <property type="term" value="F:transferase activity"/>
    <property type="evidence" value="ECO:0007669"/>
    <property type="project" value="UniProtKB-KW"/>
</dbReference>
<dbReference type="InterPro" id="IPR036249">
    <property type="entry name" value="Thioredoxin-like_sf"/>
</dbReference>
<keyword evidence="3" id="KW-0808">Transferase</keyword>
<evidence type="ECO:0000259" key="1">
    <source>
        <dbReference type="PROSITE" id="PS50404"/>
    </source>
</evidence>
<dbReference type="GO" id="GO:0005737">
    <property type="term" value="C:cytoplasm"/>
    <property type="evidence" value="ECO:0007669"/>
    <property type="project" value="TreeGrafter"/>
</dbReference>
<dbReference type="Gene3D" id="3.40.30.10">
    <property type="entry name" value="Glutaredoxin"/>
    <property type="match status" value="1"/>
</dbReference>
<dbReference type="EMBL" id="CP054020">
    <property type="protein sequence ID" value="QKI88471.1"/>
    <property type="molecule type" value="Genomic_DNA"/>
</dbReference>
<dbReference type="InterPro" id="IPR040079">
    <property type="entry name" value="Glutathione_S-Trfase"/>
</dbReference>